<dbReference type="SUPFAM" id="SSF101801">
    <property type="entry name" value="Surface presentation of antigens (SPOA)"/>
    <property type="match status" value="1"/>
</dbReference>
<evidence type="ECO:0000256" key="9">
    <source>
        <dbReference type="ARBA" id="ARBA00025044"/>
    </source>
</evidence>
<evidence type="ECO:0000256" key="10">
    <source>
        <dbReference type="PIRNR" id="PIRNR002888"/>
    </source>
</evidence>
<dbReference type="Proteomes" id="UP000186308">
    <property type="component" value="Unassembled WGS sequence"/>
</dbReference>
<dbReference type="GO" id="GO:0071978">
    <property type="term" value="P:bacterial-type flagellum-dependent swarming motility"/>
    <property type="evidence" value="ECO:0007669"/>
    <property type="project" value="TreeGrafter"/>
</dbReference>
<reference evidence="12 13" key="1">
    <citation type="submission" date="2017-01" db="EMBL/GenBank/DDBJ databases">
        <authorList>
            <person name="Varghese N."/>
            <person name="Submissions S."/>
        </authorList>
    </citation>
    <scope>NUCLEOTIDE SEQUENCE [LARGE SCALE GENOMIC DNA]</scope>
    <source>
        <strain evidence="12 13">ATCC 35905</strain>
    </source>
</reference>
<keyword evidence="12" id="KW-0966">Cell projection</keyword>
<comment type="function">
    <text evidence="9 10">FliM is one of three proteins (FliG, FliN, FliM) that forms the rotor-mounted switch complex (C ring), located at the base of the basal body. This complex interacts with the CheY and CheZ chemotaxis proteins, in addition to contacting components of the motor that determine the direction of flagellar rotation.</text>
</comment>
<evidence type="ECO:0000313" key="12">
    <source>
        <dbReference type="EMBL" id="SIQ18943.1"/>
    </source>
</evidence>
<dbReference type="Pfam" id="PF02154">
    <property type="entry name" value="FliM"/>
    <property type="match status" value="1"/>
</dbReference>
<dbReference type="InterPro" id="IPR001689">
    <property type="entry name" value="Flag_FliM"/>
</dbReference>
<evidence type="ECO:0000256" key="1">
    <source>
        <dbReference type="ARBA" id="ARBA00011049"/>
    </source>
</evidence>
<dbReference type="AlphaFoldDB" id="A0A8G2CI44"/>
<dbReference type="InterPro" id="IPR001543">
    <property type="entry name" value="FliN-like_C"/>
</dbReference>
<evidence type="ECO:0000256" key="4">
    <source>
        <dbReference type="ARBA" id="ARBA00022500"/>
    </source>
</evidence>
<evidence type="ECO:0000256" key="7">
    <source>
        <dbReference type="ARBA" id="ARBA00023136"/>
    </source>
</evidence>
<evidence type="ECO:0000256" key="8">
    <source>
        <dbReference type="ARBA" id="ARBA00023143"/>
    </source>
</evidence>
<organism evidence="12 13">
    <name type="scientific">Acidiphilium rubrum</name>
    <dbReference type="NCBI Taxonomy" id="526"/>
    <lineage>
        <taxon>Bacteria</taxon>
        <taxon>Pseudomonadati</taxon>
        <taxon>Pseudomonadota</taxon>
        <taxon>Alphaproteobacteria</taxon>
        <taxon>Acetobacterales</taxon>
        <taxon>Acidocellaceae</taxon>
        <taxon>Acidiphilium</taxon>
    </lineage>
</organism>
<accession>A0A8G2CI44</accession>
<keyword evidence="6 10" id="KW-0283">Flagellar rotation</keyword>
<comment type="similarity">
    <text evidence="1 10">Belongs to the FliM family.</text>
</comment>
<name>A0A8G2CI44_ACIRU</name>
<dbReference type="OrthoDB" id="9806941at2"/>
<dbReference type="GO" id="GO:0003774">
    <property type="term" value="F:cytoskeletal motor activity"/>
    <property type="evidence" value="ECO:0007669"/>
    <property type="project" value="InterPro"/>
</dbReference>
<dbReference type="PANTHER" id="PTHR30034">
    <property type="entry name" value="FLAGELLAR MOTOR SWITCH PROTEIN FLIM"/>
    <property type="match status" value="1"/>
</dbReference>
<comment type="caution">
    <text evidence="12">The sequence shown here is derived from an EMBL/GenBank/DDBJ whole genome shotgun (WGS) entry which is preliminary data.</text>
</comment>
<keyword evidence="4 10" id="KW-0145">Chemotaxis</keyword>
<dbReference type="GO" id="GO:0050918">
    <property type="term" value="P:positive chemotaxis"/>
    <property type="evidence" value="ECO:0007669"/>
    <property type="project" value="TreeGrafter"/>
</dbReference>
<keyword evidence="5 10" id="KW-0997">Cell inner membrane</keyword>
<evidence type="ECO:0000256" key="5">
    <source>
        <dbReference type="ARBA" id="ARBA00022519"/>
    </source>
</evidence>
<dbReference type="InterPro" id="IPR028976">
    <property type="entry name" value="CheC-like_sf"/>
</dbReference>
<dbReference type="PIRSF" id="PIRSF002888">
    <property type="entry name" value="FliM"/>
    <property type="match status" value="1"/>
</dbReference>
<keyword evidence="3 10" id="KW-1003">Cell membrane</keyword>
<evidence type="ECO:0000313" key="13">
    <source>
        <dbReference type="Proteomes" id="UP000186308"/>
    </source>
</evidence>
<dbReference type="EMBL" id="FTNE01000002">
    <property type="protein sequence ID" value="SIQ18943.1"/>
    <property type="molecule type" value="Genomic_DNA"/>
</dbReference>
<dbReference type="GO" id="GO:0005886">
    <property type="term" value="C:plasma membrane"/>
    <property type="evidence" value="ECO:0007669"/>
    <property type="project" value="UniProtKB-SubCell"/>
</dbReference>
<keyword evidence="12" id="KW-0282">Flagellum</keyword>
<dbReference type="RefSeq" id="WP_029312985.1">
    <property type="nucleotide sequence ID" value="NZ_FTNE01000002.1"/>
</dbReference>
<dbReference type="Gene3D" id="2.30.330.10">
    <property type="entry name" value="SpoA-like"/>
    <property type="match status" value="1"/>
</dbReference>
<comment type="subcellular location">
    <subcellularLocation>
        <location evidence="10">Cell inner membrane</location>
        <topology evidence="10">Peripheral membrane protein</topology>
    </subcellularLocation>
    <subcellularLocation>
        <location evidence="10">Bacterial flagellum basal body</location>
    </subcellularLocation>
</comment>
<keyword evidence="8 10" id="KW-0975">Bacterial flagellum</keyword>
<evidence type="ECO:0000256" key="2">
    <source>
        <dbReference type="ARBA" id="ARBA00021898"/>
    </source>
</evidence>
<protein>
    <recommendedName>
        <fullName evidence="2 10">Flagellar motor switch protein FliM</fullName>
    </recommendedName>
</protein>
<dbReference type="GO" id="GO:0009425">
    <property type="term" value="C:bacterial-type flagellum basal body"/>
    <property type="evidence" value="ECO:0007669"/>
    <property type="project" value="UniProtKB-SubCell"/>
</dbReference>
<dbReference type="Pfam" id="PF01052">
    <property type="entry name" value="FliMN_C"/>
    <property type="match status" value="1"/>
</dbReference>
<proteinExistence type="inferred from homology"/>
<evidence type="ECO:0000256" key="3">
    <source>
        <dbReference type="ARBA" id="ARBA00022475"/>
    </source>
</evidence>
<evidence type="ECO:0000256" key="6">
    <source>
        <dbReference type="ARBA" id="ARBA00022779"/>
    </source>
</evidence>
<feature type="domain" description="Flagellar motor switch protein FliN-like C-terminal" evidence="11">
    <location>
        <begin position="258"/>
        <end position="329"/>
    </location>
</feature>
<dbReference type="InterPro" id="IPR036429">
    <property type="entry name" value="SpoA-like_sf"/>
</dbReference>
<sequence length="335" mass="36314">MMSSEDGSAESLLAQAEIDMILGTQSDSGAPEPAAPPLNRLIHGNAVRYERLPMAEIVFERLARILGGSLRNLFQDNVDVRLAALASQRLTESIAGVSAPGSGQASLLAVFRALEWDNLGILVIDYDTIYNLTEILLGGRSVPAGQPHAPRPLTSIERNLTERLIRIVLQDLTVSFAPICAVTFELERTETDPRFAAVGRNSGAALTARIGMTTASRQGSVGIILPYATIEPVRELLLQQFMGEKFGRDSIWEAHLAEELWHTDIELEAVLDQQTMKLSALMALKEGDIMPLGTPKGAPIALRCGDISLFDAQLGVRNGRIAAAIDRKVTPVDQR</sequence>
<gene>
    <name evidence="12" type="ORF">SAMN05421828_102147</name>
</gene>
<keyword evidence="7 10" id="KW-0472">Membrane</keyword>
<dbReference type="Gene3D" id="3.40.1550.10">
    <property type="entry name" value="CheC-like"/>
    <property type="match status" value="1"/>
</dbReference>
<keyword evidence="13" id="KW-1185">Reference proteome</keyword>
<evidence type="ECO:0000259" key="11">
    <source>
        <dbReference type="Pfam" id="PF01052"/>
    </source>
</evidence>
<dbReference type="PANTHER" id="PTHR30034:SF3">
    <property type="entry name" value="FLAGELLAR MOTOR SWITCH PROTEIN FLIM"/>
    <property type="match status" value="1"/>
</dbReference>
<dbReference type="CDD" id="cd17908">
    <property type="entry name" value="FliM"/>
    <property type="match status" value="1"/>
</dbReference>
<keyword evidence="12" id="KW-0969">Cilium</keyword>